<gene>
    <name evidence="1" type="ORF">SAMN05216587_101520</name>
</gene>
<protein>
    <submittedName>
        <fullName evidence="1">Uncharacterized protein</fullName>
    </submittedName>
</protein>
<dbReference type="EMBL" id="FOJX01000001">
    <property type="protein sequence ID" value="SFA74458.1"/>
    <property type="molecule type" value="Genomic_DNA"/>
</dbReference>
<accession>A0A1I0VDZ9</accession>
<organism evidence="1 2">
    <name type="scientific">Selenomonas ruminantium</name>
    <dbReference type="NCBI Taxonomy" id="971"/>
    <lineage>
        <taxon>Bacteria</taxon>
        <taxon>Bacillati</taxon>
        <taxon>Bacillota</taxon>
        <taxon>Negativicutes</taxon>
        <taxon>Selenomonadales</taxon>
        <taxon>Selenomonadaceae</taxon>
        <taxon>Selenomonas</taxon>
    </lineage>
</organism>
<name>A0A1I0VDZ9_SELRU</name>
<evidence type="ECO:0000313" key="2">
    <source>
        <dbReference type="Proteomes" id="UP000183843"/>
    </source>
</evidence>
<reference evidence="1 2" key="1">
    <citation type="submission" date="2016-10" db="EMBL/GenBank/DDBJ databases">
        <authorList>
            <person name="de Groot N.N."/>
        </authorList>
    </citation>
    <scope>NUCLEOTIDE SEQUENCE [LARGE SCALE GENOMIC DNA]</scope>
    <source>
        <strain evidence="1 2">L14</strain>
    </source>
</reference>
<sequence length="211" mass="23624">MEIFFGTMPLFVGLRDRGLEENGAAVLEQVLFELRPDEDIVNPIMPIGIPMQDYSQVMTAGDFARLQDRVGFYEPKIGLEVCDFLFAPTFMVGKKVISLFRSLAPEVETQALALFPWGDDGGQGINYWIPCLPPVNCLEKGQDGYCVHPECMEGRDIVKHEGKREVHWLFSLAAAEKILSQGVMGVHFSIATVLLADTSCRLAMQRKRIWG</sequence>
<proteinExistence type="predicted"/>
<dbReference type="AlphaFoldDB" id="A0A1I0VDZ9"/>
<dbReference type="Proteomes" id="UP000183843">
    <property type="component" value="Unassembled WGS sequence"/>
</dbReference>
<evidence type="ECO:0000313" key="1">
    <source>
        <dbReference type="EMBL" id="SFA74458.1"/>
    </source>
</evidence>
<dbReference type="RefSeq" id="WP_074812474.1">
    <property type="nucleotide sequence ID" value="NZ_FOJX01000001.1"/>
</dbReference>